<accession>A0ABT3IX65</accession>
<protein>
    <submittedName>
        <fullName evidence="2">Helix-turn-helix transcriptional regulator</fullName>
    </submittedName>
</protein>
<dbReference type="EMBL" id="JAPDNS010000002">
    <property type="protein sequence ID" value="MCW3488496.1"/>
    <property type="molecule type" value="Genomic_DNA"/>
</dbReference>
<dbReference type="SMART" id="SM00530">
    <property type="entry name" value="HTH_XRE"/>
    <property type="match status" value="1"/>
</dbReference>
<dbReference type="PROSITE" id="PS50943">
    <property type="entry name" value="HTH_CROC1"/>
    <property type="match status" value="1"/>
</dbReference>
<dbReference type="InterPro" id="IPR010982">
    <property type="entry name" value="Lambda_DNA-bd_dom_sf"/>
</dbReference>
<dbReference type="CDD" id="cd00093">
    <property type="entry name" value="HTH_XRE"/>
    <property type="match status" value="1"/>
</dbReference>
<evidence type="ECO:0000313" key="2">
    <source>
        <dbReference type="EMBL" id="MCW3488496.1"/>
    </source>
</evidence>
<name>A0ABT3IX65_9BACT</name>
<sequence length="79" mass="9018">METFVHTSMELYVIAVVKQKRMEKGYSQKVLANMLHVSPGFIGDVENPEYRAKYNLNHLNALAGIFGCSPRDFLPEKML</sequence>
<reference evidence="2 3" key="1">
    <citation type="submission" date="2022-10" db="EMBL/GenBank/DDBJ databases">
        <title>Chitinophaga nivalis PC15 sp. nov., isolated from Pyeongchang county, South Korea.</title>
        <authorList>
            <person name="Trinh H.N."/>
        </authorList>
    </citation>
    <scope>NUCLEOTIDE SEQUENCE [LARGE SCALE GENOMIC DNA]</scope>
    <source>
        <strain evidence="2 3">PC14</strain>
    </source>
</reference>
<keyword evidence="3" id="KW-1185">Reference proteome</keyword>
<gene>
    <name evidence="2" type="ORF">OL497_31690</name>
</gene>
<dbReference type="Proteomes" id="UP001207742">
    <property type="component" value="Unassembled WGS sequence"/>
</dbReference>
<organism evidence="2 3">
    <name type="scientific">Chitinophaga nivalis</name>
    <dbReference type="NCBI Taxonomy" id="2991709"/>
    <lineage>
        <taxon>Bacteria</taxon>
        <taxon>Pseudomonadati</taxon>
        <taxon>Bacteroidota</taxon>
        <taxon>Chitinophagia</taxon>
        <taxon>Chitinophagales</taxon>
        <taxon>Chitinophagaceae</taxon>
        <taxon>Chitinophaga</taxon>
    </lineage>
</organism>
<evidence type="ECO:0000259" key="1">
    <source>
        <dbReference type="PROSITE" id="PS50943"/>
    </source>
</evidence>
<dbReference type="Pfam" id="PF01381">
    <property type="entry name" value="HTH_3"/>
    <property type="match status" value="1"/>
</dbReference>
<proteinExistence type="predicted"/>
<dbReference type="Gene3D" id="1.10.260.40">
    <property type="entry name" value="lambda repressor-like DNA-binding domains"/>
    <property type="match status" value="1"/>
</dbReference>
<comment type="caution">
    <text evidence="2">The sequence shown here is derived from an EMBL/GenBank/DDBJ whole genome shotgun (WGS) entry which is preliminary data.</text>
</comment>
<feature type="domain" description="HTH cro/C1-type" evidence="1">
    <location>
        <begin position="17"/>
        <end position="73"/>
    </location>
</feature>
<dbReference type="InterPro" id="IPR001387">
    <property type="entry name" value="Cro/C1-type_HTH"/>
</dbReference>
<dbReference type="RefSeq" id="WP_264735298.1">
    <property type="nucleotide sequence ID" value="NZ_JAPDNR010000001.1"/>
</dbReference>
<evidence type="ECO:0000313" key="3">
    <source>
        <dbReference type="Proteomes" id="UP001207742"/>
    </source>
</evidence>
<dbReference type="SUPFAM" id="SSF47413">
    <property type="entry name" value="lambda repressor-like DNA-binding domains"/>
    <property type="match status" value="1"/>
</dbReference>